<dbReference type="OrthoDB" id="65739at2"/>
<dbReference type="InterPro" id="IPR020846">
    <property type="entry name" value="MFS_dom"/>
</dbReference>
<evidence type="ECO:0000313" key="10">
    <source>
        <dbReference type="Proteomes" id="UP000471031"/>
    </source>
</evidence>
<feature type="transmembrane region" description="Helical" evidence="7">
    <location>
        <begin position="205"/>
        <end position="223"/>
    </location>
</feature>
<dbReference type="PRINTS" id="PR01035">
    <property type="entry name" value="TCRTETA"/>
</dbReference>
<feature type="transmembrane region" description="Helical" evidence="7">
    <location>
        <begin position="138"/>
        <end position="161"/>
    </location>
</feature>
<dbReference type="Pfam" id="PF07690">
    <property type="entry name" value="MFS_1"/>
    <property type="match status" value="1"/>
</dbReference>
<protein>
    <submittedName>
        <fullName evidence="9">MFS transporter</fullName>
    </submittedName>
</protein>
<dbReference type="PANTHER" id="PTHR43414:SF6">
    <property type="entry name" value="MULTIDRUG RESISTANCE PROTEIN MDTG"/>
    <property type="match status" value="1"/>
</dbReference>
<keyword evidence="6 7" id="KW-0472">Membrane</keyword>
<keyword evidence="2" id="KW-0813">Transport</keyword>
<evidence type="ECO:0000256" key="5">
    <source>
        <dbReference type="ARBA" id="ARBA00022989"/>
    </source>
</evidence>
<feature type="transmembrane region" description="Helical" evidence="7">
    <location>
        <begin position="7"/>
        <end position="24"/>
    </location>
</feature>
<feature type="transmembrane region" description="Helical" evidence="7">
    <location>
        <begin position="90"/>
        <end position="108"/>
    </location>
</feature>
<evidence type="ECO:0000256" key="4">
    <source>
        <dbReference type="ARBA" id="ARBA00022692"/>
    </source>
</evidence>
<keyword evidence="10" id="KW-1185">Reference proteome</keyword>
<feature type="transmembrane region" description="Helical" evidence="7">
    <location>
        <begin position="235"/>
        <end position="255"/>
    </location>
</feature>
<organism evidence="9 10">
    <name type="scientific">Heliomicrobium gestii</name>
    <name type="common">Heliobacterium gestii</name>
    <dbReference type="NCBI Taxonomy" id="2699"/>
    <lineage>
        <taxon>Bacteria</taxon>
        <taxon>Bacillati</taxon>
        <taxon>Bacillota</taxon>
        <taxon>Clostridia</taxon>
        <taxon>Eubacteriales</taxon>
        <taxon>Heliobacteriaceae</taxon>
        <taxon>Heliomicrobium</taxon>
    </lineage>
</organism>
<dbReference type="SUPFAM" id="SSF103473">
    <property type="entry name" value="MFS general substrate transporter"/>
    <property type="match status" value="1"/>
</dbReference>
<feature type="transmembrane region" description="Helical" evidence="7">
    <location>
        <begin position="294"/>
        <end position="311"/>
    </location>
</feature>
<dbReference type="Gene3D" id="1.20.1250.20">
    <property type="entry name" value="MFS general substrate transporter like domains"/>
    <property type="match status" value="2"/>
</dbReference>
<dbReference type="Proteomes" id="UP000471031">
    <property type="component" value="Unassembled WGS sequence"/>
</dbReference>
<comment type="caution">
    <text evidence="9">The sequence shown here is derived from an EMBL/GenBank/DDBJ whole genome shotgun (WGS) entry which is preliminary data.</text>
</comment>
<proteinExistence type="predicted"/>
<gene>
    <name evidence="9" type="ORF">GTO89_16375</name>
</gene>
<comment type="subcellular location">
    <subcellularLocation>
        <location evidence="1">Cell membrane</location>
        <topology evidence="1">Multi-pass membrane protein</topology>
    </subcellularLocation>
</comment>
<keyword evidence="4 7" id="KW-0812">Transmembrane</keyword>
<dbReference type="GO" id="GO:0005886">
    <property type="term" value="C:plasma membrane"/>
    <property type="evidence" value="ECO:0007669"/>
    <property type="project" value="UniProtKB-SubCell"/>
</dbReference>
<feature type="transmembrane region" description="Helical" evidence="7">
    <location>
        <begin position="61"/>
        <end position="84"/>
    </location>
</feature>
<evidence type="ECO:0000256" key="6">
    <source>
        <dbReference type="ARBA" id="ARBA00023136"/>
    </source>
</evidence>
<evidence type="ECO:0000313" key="9">
    <source>
        <dbReference type="EMBL" id="MZP44607.1"/>
    </source>
</evidence>
<evidence type="ECO:0000259" key="8">
    <source>
        <dbReference type="PROSITE" id="PS50850"/>
    </source>
</evidence>
<dbReference type="EMBL" id="WXEX01000021">
    <property type="protein sequence ID" value="MZP44607.1"/>
    <property type="molecule type" value="Genomic_DNA"/>
</dbReference>
<dbReference type="InterPro" id="IPR001958">
    <property type="entry name" value="Tet-R_TetA/multi-R_MdtG-like"/>
</dbReference>
<keyword evidence="3" id="KW-1003">Cell membrane</keyword>
<dbReference type="GO" id="GO:0022857">
    <property type="term" value="F:transmembrane transporter activity"/>
    <property type="evidence" value="ECO:0007669"/>
    <property type="project" value="InterPro"/>
</dbReference>
<dbReference type="PANTHER" id="PTHR43414">
    <property type="entry name" value="MULTIDRUG RESISTANCE PROTEIN MDTG"/>
    <property type="match status" value="1"/>
</dbReference>
<dbReference type="InterPro" id="IPR036259">
    <property type="entry name" value="MFS_trans_sf"/>
</dbReference>
<dbReference type="AlphaFoldDB" id="A0A845LCQ2"/>
<dbReference type="InterPro" id="IPR011701">
    <property type="entry name" value="MFS"/>
</dbReference>
<feature type="transmembrane region" description="Helical" evidence="7">
    <location>
        <begin position="173"/>
        <end position="193"/>
    </location>
</feature>
<keyword evidence="5 7" id="KW-1133">Transmembrane helix</keyword>
<accession>A0A845LCQ2</accession>
<evidence type="ECO:0000256" key="3">
    <source>
        <dbReference type="ARBA" id="ARBA00022475"/>
    </source>
</evidence>
<name>A0A845LCQ2_HELGE</name>
<feature type="domain" description="Major facilitator superfamily (MFS) profile" evidence="8">
    <location>
        <begin position="1"/>
        <end position="316"/>
    </location>
</feature>
<evidence type="ECO:0000256" key="7">
    <source>
        <dbReference type="SAM" id="Phobius"/>
    </source>
</evidence>
<reference evidence="9 10" key="1">
    <citation type="submission" date="2020-01" db="EMBL/GenBank/DDBJ databases">
        <title>Whole genome sequence of Heliobacterium gestii DSM 11169.</title>
        <authorList>
            <person name="Kyndt J.A."/>
            <person name="Meyer T.E."/>
        </authorList>
    </citation>
    <scope>NUCLEOTIDE SEQUENCE [LARGE SCALE GENOMIC DNA]</scope>
    <source>
        <strain evidence="9 10">DSM 11169</strain>
    </source>
</reference>
<sequence length="334" mass="35439">MVEKTLLLFGLFIITMSLVTNVYQMLTLRMLQGLCGGFSASVTALAVSMAPKEKIPSTVGLLQTSLIVGGATGPMIGGVIADHFGYRQPFLVFGGLCILSFIVIHFSVKETFSPSTKAKASSLKETFHDVWSLTDLKLMLLVLFLTQFAINCIGPILPLYIQQMGASQENLASISGIIIAIAGLTSAIASASMGMLSRRFSPKQILVVSSLLGGISFFGQLVAHDLITLAVLRAINGLCIGAMIPTSNTIVTYLIPESKQGAAFGITSGASLMGNLLGPLSAGILSMVFGLSSIFWSTALLFFFVSLLLFMRQEARPDTGLEGNRFPSAAPVKQ</sequence>
<evidence type="ECO:0000256" key="2">
    <source>
        <dbReference type="ARBA" id="ARBA00022448"/>
    </source>
</evidence>
<evidence type="ECO:0000256" key="1">
    <source>
        <dbReference type="ARBA" id="ARBA00004651"/>
    </source>
</evidence>
<dbReference type="PROSITE" id="PS50850">
    <property type="entry name" value="MFS"/>
    <property type="match status" value="1"/>
</dbReference>